<evidence type="ECO:0000256" key="1">
    <source>
        <dbReference type="HAMAP-Rule" id="MF_00122"/>
    </source>
</evidence>
<comment type="catalytic activity">
    <reaction evidence="1">
        <text>L-glutamyl-tRNA(Gln) + L-glutamine + ATP + H2O = L-glutaminyl-tRNA(Gln) + L-glutamate + ADP + phosphate + H(+)</text>
        <dbReference type="Rhea" id="RHEA:17521"/>
        <dbReference type="Rhea" id="RHEA-COMP:9681"/>
        <dbReference type="Rhea" id="RHEA-COMP:9684"/>
        <dbReference type="ChEBI" id="CHEBI:15377"/>
        <dbReference type="ChEBI" id="CHEBI:15378"/>
        <dbReference type="ChEBI" id="CHEBI:29985"/>
        <dbReference type="ChEBI" id="CHEBI:30616"/>
        <dbReference type="ChEBI" id="CHEBI:43474"/>
        <dbReference type="ChEBI" id="CHEBI:58359"/>
        <dbReference type="ChEBI" id="CHEBI:78520"/>
        <dbReference type="ChEBI" id="CHEBI:78521"/>
        <dbReference type="ChEBI" id="CHEBI:456216"/>
    </reaction>
</comment>
<dbReference type="InterPro" id="IPR036113">
    <property type="entry name" value="Asp/Glu-ADT_sf_sub_c"/>
</dbReference>
<dbReference type="PANTHER" id="PTHR15004">
    <property type="entry name" value="GLUTAMYL-TRNA(GLN) AMIDOTRANSFERASE SUBUNIT C, MITOCHONDRIAL"/>
    <property type="match status" value="1"/>
</dbReference>
<dbReference type="EMBL" id="CP089984">
    <property type="protein sequence ID" value="WXB11336.1"/>
    <property type="molecule type" value="Genomic_DNA"/>
</dbReference>
<comment type="catalytic activity">
    <reaction evidence="1">
        <text>L-aspartyl-tRNA(Asn) + L-glutamine + ATP + H2O = L-asparaginyl-tRNA(Asn) + L-glutamate + ADP + phosphate + 2 H(+)</text>
        <dbReference type="Rhea" id="RHEA:14513"/>
        <dbReference type="Rhea" id="RHEA-COMP:9674"/>
        <dbReference type="Rhea" id="RHEA-COMP:9677"/>
        <dbReference type="ChEBI" id="CHEBI:15377"/>
        <dbReference type="ChEBI" id="CHEBI:15378"/>
        <dbReference type="ChEBI" id="CHEBI:29985"/>
        <dbReference type="ChEBI" id="CHEBI:30616"/>
        <dbReference type="ChEBI" id="CHEBI:43474"/>
        <dbReference type="ChEBI" id="CHEBI:58359"/>
        <dbReference type="ChEBI" id="CHEBI:78515"/>
        <dbReference type="ChEBI" id="CHEBI:78516"/>
        <dbReference type="ChEBI" id="CHEBI:456216"/>
    </reaction>
</comment>
<organism evidence="3 4">
    <name type="scientific">Pendulispora albinea</name>
    <dbReference type="NCBI Taxonomy" id="2741071"/>
    <lineage>
        <taxon>Bacteria</taxon>
        <taxon>Pseudomonadati</taxon>
        <taxon>Myxococcota</taxon>
        <taxon>Myxococcia</taxon>
        <taxon>Myxococcales</taxon>
        <taxon>Sorangiineae</taxon>
        <taxon>Pendulisporaceae</taxon>
        <taxon>Pendulispora</taxon>
    </lineage>
</organism>
<evidence type="ECO:0000313" key="4">
    <source>
        <dbReference type="Proteomes" id="UP001370348"/>
    </source>
</evidence>
<keyword evidence="1" id="KW-0067">ATP-binding</keyword>
<dbReference type="Gene3D" id="1.10.20.60">
    <property type="entry name" value="Glu-tRNAGln amidotransferase C subunit, N-terminal domain"/>
    <property type="match status" value="1"/>
</dbReference>
<dbReference type="PANTHER" id="PTHR15004:SF0">
    <property type="entry name" value="GLUTAMYL-TRNA(GLN) AMIDOTRANSFERASE SUBUNIT C, MITOCHONDRIAL"/>
    <property type="match status" value="1"/>
</dbReference>
<dbReference type="NCBIfam" id="TIGR00135">
    <property type="entry name" value="gatC"/>
    <property type="match status" value="1"/>
</dbReference>
<accession>A0ABZ2LQB3</accession>
<keyword evidence="4" id="KW-1185">Reference proteome</keyword>
<dbReference type="SUPFAM" id="SSF141000">
    <property type="entry name" value="Glu-tRNAGln amidotransferase C subunit"/>
    <property type="match status" value="1"/>
</dbReference>
<keyword evidence="1" id="KW-0648">Protein biosynthesis</keyword>
<gene>
    <name evidence="1 3" type="primary">gatC</name>
    <name evidence="3" type="ORF">LZC94_26125</name>
</gene>
<feature type="region of interest" description="Disordered" evidence="2">
    <location>
        <begin position="51"/>
        <end position="98"/>
    </location>
</feature>
<reference evidence="3 4" key="1">
    <citation type="submission" date="2021-12" db="EMBL/GenBank/DDBJ databases">
        <title>Discovery of the Pendulisporaceae a myxobacterial family with distinct sporulation behavior and unique specialized metabolism.</title>
        <authorList>
            <person name="Garcia R."/>
            <person name="Popoff A."/>
            <person name="Bader C.D."/>
            <person name="Loehr J."/>
            <person name="Walesch S."/>
            <person name="Walt C."/>
            <person name="Boldt J."/>
            <person name="Bunk B."/>
            <person name="Haeckl F.J.F.P.J."/>
            <person name="Gunesch A.P."/>
            <person name="Birkelbach J."/>
            <person name="Nuebel U."/>
            <person name="Pietschmann T."/>
            <person name="Bach T."/>
            <person name="Mueller R."/>
        </authorList>
    </citation>
    <scope>NUCLEOTIDE SEQUENCE [LARGE SCALE GENOMIC DNA]</scope>
    <source>
        <strain evidence="3 4">MSr11954</strain>
    </source>
</reference>
<dbReference type="Proteomes" id="UP001370348">
    <property type="component" value="Chromosome"/>
</dbReference>
<dbReference type="Pfam" id="PF02686">
    <property type="entry name" value="GatC"/>
    <property type="match status" value="1"/>
</dbReference>
<dbReference type="HAMAP" id="MF_00122">
    <property type="entry name" value="GatC"/>
    <property type="match status" value="1"/>
</dbReference>
<comment type="similarity">
    <text evidence="1">Belongs to the GatC family.</text>
</comment>
<comment type="function">
    <text evidence="1">Allows the formation of correctly charged Asn-tRNA(Asn) or Gln-tRNA(Gln) through the transamidation of misacylated Asp-tRNA(Asn) or Glu-tRNA(Gln) in organisms which lack either or both of asparaginyl-tRNA or glutaminyl-tRNA synthetases. The reaction takes place in the presence of glutamine and ATP through an activated phospho-Asp-tRNA(Asn) or phospho-Glu-tRNA(Gln).</text>
</comment>
<dbReference type="RefSeq" id="WP_394820953.1">
    <property type="nucleotide sequence ID" value="NZ_CP089984.1"/>
</dbReference>
<proteinExistence type="inferred from homology"/>
<keyword evidence="1" id="KW-0547">Nucleotide-binding</keyword>
<sequence length="98" mass="10757">MTTRIDRAQIEHVAQLASLILTDAEADRLTRELAEMVGYVDELNELDTSHVEPTASVQLERSDWRTDAVEPSLPPGEALAQAPRSEHGGFAVPTFVES</sequence>
<dbReference type="EC" id="6.3.5.-" evidence="1"/>
<name>A0ABZ2LQB3_9BACT</name>
<protein>
    <recommendedName>
        <fullName evidence="1">Aspartyl/glutamyl-tRNA(Asn/Gln) amidotransferase subunit C</fullName>
        <shortName evidence="1">Asp/Glu-ADT subunit C</shortName>
        <ecNumber evidence="1">6.3.5.-</ecNumber>
    </recommendedName>
</protein>
<evidence type="ECO:0000313" key="3">
    <source>
        <dbReference type="EMBL" id="WXB11336.1"/>
    </source>
</evidence>
<dbReference type="InterPro" id="IPR003837">
    <property type="entry name" value="GatC"/>
</dbReference>
<keyword evidence="1" id="KW-0436">Ligase</keyword>
<comment type="subunit">
    <text evidence="1">Heterotrimer of A, B and C subunits.</text>
</comment>
<evidence type="ECO:0000256" key="2">
    <source>
        <dbReference type="SAM" id="MobiDB-lite"/>
    </source>
</evidence>